<dbReference type="Proteomes" id="UP000762676">
    <property type="component" value="Unassembled WGS sequence"/>
</dbReference>
<name>A0AAV4IES7_9GAST</name>
<sequence length="86" mass="9366">MVAASYIIPDLFCHLFSSGSGEMRKPIRHRPVFLDTPSLITHEEGDTAVLFCSVSNLGDHTVSAVIRSSNSPPQAFFSTLHFNATS</sequence>
<keyword evidence="2" id="KW-1185">Reference proteome</keyword>
<comment type="caution">
    <text evidence="1">The sequence shown here is derived from an EMBL/GenBank/DDBJ whole genome shotgun (WGS) entry which is preliminary data.</text>
</comment>
<organism evidence="1 2">
    <name type="scientific">Elysia marginata</name>
    <dbReference type="NCBI Taxonomy" id="1093978"/>
    <lineage>
        <taxon>Eukaryota</taxon>
        <taxon>Metazoa</taxon>
        <taxon>Spiralia</taxon>
        <taxon>Lophotrochozoa</taxon>
        <taxon>Mollusca</taxon>
        <taxon>Gastropoda</taxon>
        <taxon>Heterobranchia</taxon>
        <taxon>Euthyneura</taxon>
        <taxon>Panpulmonata</taxon>
        <taxon>Sacoglossa</taxon>
        <taxon>Placobranchoidea</taxon>
        <taxon>Plakobranchidae</taxon>
        <taxon>Elysia</taxon>
    </lineage>
</organism>
<evidence type="ECO:0000313" key="2">
    <source>
        <dbReference type="Proteomes" id="UP000762676"/>
    </source>
</evidence>
<dbReference type="AlphaFoldDB" id="A0AAV4IES7"/>
<accession>A0AAV4IES7</accession>
<protein>
    <recommendedName>
        <fullName evidence="3">Ig-like domain-containing protein</fullName>
    </recommendedName>
</protein>
<gene>
    <name evidence="1" type="ORF">ElyMa_006661600</name>
</gene>
<dbReference type="EMBL" id="BMAT01013356">
    <property type="protein sequence ID" value="GFS11026.1"/>
    <property type="molecule type" value="Genomic_DNA"/>
</dbReference>
<evidence type="ECO:0000313" key="1">
    <source>
        <dbReference type="EMBL" id="GFS11026.1"/>
    </source>
</evidence>
<evidence type="ECO:0008006" key="3">
    <source>
        <dbReference type="Google" id="ProtNLM"/>
    </source>
</evidence>
<reference evidence="1 2" key="1">
    <citation type="journal article" date="2021" name="Elife">
        <title>Chloroplast acquisition without the gene transfer in kleptoplastic sea slugs, Plakobranchus ocellatus.</title>
        <authorList>
            <person name="Maeda T."/>
            <person name="Takahashi S."/>
            <person name="Yoshida T."/>
            <person name="Shimamura S."/>
            <person name="Takaki Y."/>
            <person name="Nagai Y."/>
            <person name="Toyoda A."/>
            <person name="Suzuki Y."/>
            <person name="Arimoto A."/>
            <person name="Ishii H."/>
            <person name="Satoh N."/>
            <person name="Nishiyama T."/>
            <person name="Hasebe M."/>
            <person name="Maruyama T."/>
            <person name="Minagawa J."/>
            <person name="Obokata J."/>
            <person name="Shigenobu S."/>
        </authorList>
    </citation>
    <scope>NUCLEOTIDE SEQUENCE [LARGE SCALE GENOMIC DNA]</scope>
</reference>
<proteinExistence type="predicted"/>